<sequence length="107" mass="12281">MNAQTLISEIAFLDSVFAVKPRQLYFSGHIIVDFLTWDHNEYNLDVLFKIVFIDVKVSPVAKMRFSHVDRLLNYTCIMEASFNLDLNDFISTFTSNSVLTSVFSSCN</sequence>
<dbReference type="EMBL" id="VSSQ01003711">
    <property type="protein sequence ID" value="MPM21990.1"/>
    <property type="molecule type" value="Genomic_DNA"/>
</dbReference>
<reference evidence="1" key="1">
    <citation type="submission" date="2019-08" db="EMBL/GenBank/DDBJ databases">
        <authorList>
            <person name="Kucharzyk K."/>
            <person name="Murdoch R.W."/>
            <person name="Higgins S."/>
            <person name="Loffler F."/>
        </authorList>
    </citation>
    <scope>NUCLEOTIDE SEQUENCE</scope>
</reference>
<proteinExistence type="predicted"/>
<gene>
    <name evidence="1" type="ORF">SDC9_68440</name>
</gene>
<comment type="caution">
    <text evidence="1">The sequence shown here is derived from an EMBL/GenBank/DDBJ whole genome shotgun (WGS) entry which is preliminary data.</text>
</comment>
<evidence type="ECO:0000313" key="1">
    <source>
        <dbReference type="EMBL" id="MPM21990.1"/>
    </source>
</evidence>
<accession>A0A644Y0F5</accession>
<protein>
    <submittedName>
        <fullName evidence="1">Uncharacterized protein</fullName>
    </submittedName>
</protein>
<organism evidence="1">
    <name type="scientific">bioreactor metagenome</name>
    <dbReference type="NCBI Taxonomy" id="1076179"/>
    <lineage>
        <taxon>unclassified sequences</taxon>
        <taxon>metagenomes</taxon>
        <taxon>ecological metagenomes</taxon>
    </lineage>
</organism>
<name>A0A644Y0F5_9ZZZZ</name>
<dbReference type="AlphaFoldDB" id="A0A644Y0F5"/>